<evidence type="ECO:0000313" key="3">
    <source>
        <dbReference type="Proteomes" id="UP000664317"/>
    </source>
</evidence>
<feature type="signal peptide" evidence="1">
    <location>
        <begin position="1"/>
        <end position="20"/>
    </location>
</feature>
<evidence type="ECO:0008006" key="4">
    <source>
        <dbReference type="Google" id="ProtNLM"/>
    </source>
</evidence>
<sequence length="236" mass="26389">MARLFVFVFLSLLFCQRSMAQGDHISIGIGPSMVYVDNNSGVYQDLNFKVKPAFTASYNKQMTENIALRGTFGVQLLNSGEYDLSFIKRISNWGKQDQAFDFKGTGYFVDVLPVFTTNPNALGMLMSTLQFYAGIGFGGMFVQREQKTLLNGVVEDGELVEGDFVTTNETSFSPYIPFKTGISTNLSGDWDFGLEFSLFVTMNSELDGNNIKHNQINPDMASQILFKVKRYIGPAW</sequence>
<gene>
    <name evidence="2" type="ORF">J0A68_00535</name>
</gene>
<proteinExistence type="predicted"/>
<protein>
    <recommendedName>
        <fullName evidence="4">Outer membrane protein beta-barrel domain-containing protein</fullName>
    </recommendedName>
</protein>
<keyword evidence="3" id="KW-1185">Reference proteome</keyword>
<evidence type="ECO:0000313" key="2">
    <source>
        <dbReference type="EMBL" id="MBN7809418.1"/>
    </source>
</evidence>
<keyword evidence="1" id="KW-0732">Signal</keyword>
<dbReference type="EMBL" id="JAFKCT010000001">
    <property type="protein sequence ID" value="MBN7809418.1"/>
    <property type="molecule type" value="Genomic_DNA"/>
</dbReference>
<name>A0ABS3BXL2_9BACT</name>
<dbReference type="Proteomes" id="UP000664317">
    <property type="component" value="Unassembled WGS sequence"/>
</dbReference>
<comment type="caution">
    <text evidence="2">The sequence shown here is derived from an EMBL/GenBank/DDBJ whole genome shotgun (WGS) entry which is preliminary data.</text>
</comment>
<reference evidence="2 3" key="1">
    <citation type="submission" date="2021-03" db="EMBL/GenBank/DDBJ databases">
        <title>novel species isolated from a fishpond in China.</title>
        <authorList>
            <person name="Lu H."/>
            <person name="Cai Z."/>
        </authorList>
    </citation>
    <scope>NUCLEOTIDE SEQUENCE [LARGE SCALE GENOMIC DNA]</scope>
    <source>
        <strain evidence="2 3">H41</strain>
    </source>
</reference>
<evidence type="ECO:0000256" key="1">
    <source>
        <dbReference type="SAM" id="SignalP"/>
    </source>
</evidence>
<organism evidence="2 3">
    <name type="scientific">Algoriphagus oliviformis</name>
    <dbReference type="NCBI Taxonomy" id="2811231"/>
    <lineage>
        <taxon>Bacteria</taxon>
        <taxon>Pseudomonadati</taxon>
        <taxon>Bacteroidota</taxon>
        <taxon>Cytophagia</taxon>
        <taxon>Cytophagales</taxon>
        <taxon>Cyclobacteriaceae</taxon>
        <taxon>Algoriphagus</taxon>
    </lineage>
</organism>
<feature type="chain" id="PRO_5045247818" description="Outer membrane protein beta-barrel domain-containing protein" evidence="1">
    <location>
        <begin position="21"/>
        <end position="236"/>
    </location>
</feature>
<dbReference type="RefSeq" id="WP_206576225.1">
    <property type="nucleotide sequence ID" value="NZ_JAFKCT010000001.1"/>
</dbReference>
<accession>A0ABS3BXL2</accession>